<gene>
    <name evidence="1" type="ORF">RJ640_012472</name>
</gene>
<comment type="caution">
    <text evidence="1">The sequence shown here is derived from an EMBL/GenBank/DDBJ whole genome shotgun (WGS) entry which is preliminary data.</text>
</comment>
<evidence type="ECO:0008006" key="3">
    <source>
        <dbReference type="Google" id="ProtNLM"/>
    </source>
</evidence>
<dbReference type="Proteomes" id="UP001187471">
    <property type="component" value="Unassembled WGS sequence"/>
</dbReference>
<dbReference type="PANTHER" id="PTHR24299:SF58">
    <property type="entry name" value="CYTOCHROME P450"/>
    <property type="match status" value="1"/>
</dbReference>
<dbReference type="GO" id="GO:0020037">
    <property type="term" value="F:heme binding"/>
    <property type="evidence" value="ECO:0007669"/>
    <property type="project" value="InterPro"/>
</dbReference>
<dbReference type="GO" id="GO:0005506">
    <property type="term" value="F:iron ion binding"/>
    <property type="evidence" value="ECO:0007669"/>
    <property type="project" value="InterPro"/>
</dbReference>
<dbReference type="InterPro" id="IPR036396">
    <property type="entry name" value="Cyt_P450_sf"/>
</dbReference>
<evidence type="ECO:0000313" key="1">
    <source>
        <dbReference type="EMBL" id="KAK2976186.1"/>
    </source>
</evidence>
<protein>
    <recommendedName>
        <fullName evidence="3">Cytochrome P450</fullName>
    </recommendedName>
</protein>
<dbReference type="InterPro" id="IPR001128">
    <property type="entry name" value="Cyt_P450"/>
</dbReference>
<accession>A0AA88UBR0</accession>
<evidence type="ECO:0000313" key="2">
    <source>
        <dbReference type="Proteomes" id="UP001187471"/>
    </source>
</evidence>
<dbReference type="Pfam" id="PF00067">
    <property type="entry name" value="p450"/>
    <property type="match status" value="1"/>
</dbReference>
<keyword evidence="2" id="KW-1185">Reference proteome</keyword>
<dbReference type="Gene3D" id="1.10.630.10">
    <property type="entry name" value="Cytochrome P450"/>
    <property type="match status" value="1"/>
</dbReference>
<name>A0AA88UBR0_9ASTE</name>
<reference evidence="1" key="1">
    <citation type="submission" date="2022-12" db="EMBL/GenBank/DDBJ databases">
        <title>Draft genome assemblies for two species of Escallonia (Escalloniales).</title>
        <authorList>
            <person name="Chanderbali A."/>
            <person name="Dervinis C."/>
            <person name="Anghel I."/>
            <person name="Soltis D."/>
            <person name="Soltis P."/>
            <person name="Zapata F."/>
        </authorList>
    </citation>
    <scope>NUCLEOTIDE SEQUENCE</scope>
    <source>
        <strain evidence="1">UCBG92.1500</strain>
        <tissue evidence="1">Leaf</tissue>
    </source>
</reference>
<dbReference type="PANTHER" id="PTHR24299">
    <property type="entry name" value="CYTOCHROME P450 FAMILY 1"/>
    <property type="match status" value="1"/>
</dbReference>
<dbReference type="AlphaFoldDB" id="A0AA88UBR0"/>
<organism evidence="1 2">
    <name type="scientific">Escallonia rubra</name>
    <dbReference type="NCBI Taxonomy" id="112253"/>
    <lineage>
        <taxon>Eukaryota</taxon>
        <taxon>Viridiplantae</taxon>
        <taxon>Streptophyta</taxon>
        <taxon>Embryophyta</taxon>
        <taxon>Tracheophyta</taxon>
        <taxon>Spermatophyta</taxon>
        <taxon>Magnoliopsida</taxon>
        <taxon>eudicotyledons</taxon>
        <taxon>Gunneridae</taxon>
        <taxon>Pentapetalae</taxon>
        <taxon>asterids</taxon>
        <taxon>campanulids</taxon>
        <taxon>Escalloniales</taxon>
        <taxon>Escalloniaceae</taxon>
        <taxon>Escallonia</taxon>
    </lineage>
</organism>
<sequence length="101" mass="11401">MEKPVYLLLFPLALLVHFLINKLLCWRSSPQLPPEPFAWPIVGNIFQLGWKPHVSLTNLARTYGELMMLSIGGHPVAVASLPEAAMQILRTHDRMLSGRWG</sequence>
<dbReference type="EMBL" id="JAVXUO010002106">
    <property type="protein sequence ID" value="KAK2976186.1"/>
    <property type="molecule type" value="Genomic_DNA"/>
</dbReference>
<proteinExistence type="predicted"/>
<dbReference type="SUPFAM" id="SSF48264">
    <property type="entry name" value="Cytochrome P450"/>
    <property type="match status" value="1"/>
</dbReference>
<dbReference type="GO" id="GO:0004497">
    <property type="term" value="F:monooxygenase activity"/>
    <property type="evidence" value="ECO:0007669"/>
    <property type="project" value="InterPro"/>
</dbReference>
<dbReference type="GO" id="GO:0016705">
    <property type="term" value="F:oxidoreductase activity, acting on paired donors, with incorporation or reduction of molecular oxygen"/>
    <property type="evidence" value="ECO:0007669"/>
    <property type="project" value="InterPro"/>
</dbReference>